<protein>
    <submittedName>
        <fullName evidence="2">Polysaccharide polymerase</fullName>
    </submittedName>
</protein>
<proteinExistence type="predicted"/>
<evidence type="ECO:0000313" key="3">
    <source>
        <dbReference type="Proteomes" id="UP001194632"/>
    </source>
</evidence>
<feature type="transmembrane region" description="Helical" evidence="1">
    <location>
        <begin position="49"/>
        <end position="72"/>
    </location>
</feature>
<reference evidence="2" key="1">
    <citation type="submission" date="2020-11" db="EMBL/GenBank/DDBJ databases">
        <title>Antibiotic susceptibility profiles of Pediococcus pentosaceus from various origins and their implications for the safety assessment of strains with food-technology applications.</title>
        <authorList>
            <person name="Shani N."/>
            <person name="Oberhaensli S."/>
            <person name="Arias E."/>
        </authorList>
    </citation>
    <scope>NUCLEOTIDE SEQUENCE</scope>
    <source>
        <strain evidence="2">FAM 24207</strain>
    </source>
</reference>
<evidence type="ECO:0000256" key="1">
    <source>
        <dbReference type="SAM" id="Phobius"/>
    </source>
</evidence>
<feature type="transmembrane region" description="Helical" evidence="1">
    <location>
        <begin position="314"/>
        <end position="333"/>
    </location>
</feature>
<keyword evidence="1" id="KW-0472">Membrane</keyword>
<feature type="transmembrane region" description="Helical" evidence="1">
    <location>
        <begin position="118"/>
        <end position="142"/>
    </location>
</feature>
<feature type="transmembrane region" description="Helical" evidence="1">
    <location>
        <begin position="20"/>
        <end position="37"/>
    </location>
</feature>
<accession>A0AB73HGL7</accession>
<dbReference type="Proteomes" id="UP001194632">
    <property type="component" value="Unassembled WGS sequence"/>
</dbReference>
<gene>
    <name evidence="2" type="ORF">ITQ90_09065</name>
</gene>
<keyword evidence="1" id="KW-0812">Transmembrane</keyword>
<feature type="transmembrane region" description="Helical" evidence="1">
    <location>
        <begin position="210"/>
        <end position="226"/>
    </location>
</feature>
<feature type="transmembrane region" description="Helical" evidence="1">
    <location>
        <begin position="162"/>
        <end position="180"/>
    </location>
</feature>
<dbReference type="EMBL" id="JADOFP010000008">
    <property type="protein sequence ID" value="MBF7115608.1"/>
    <property type="molecule type" value="Genomic_DNA"/>
</dbReference>
<comment type="caution">
    <text evidence="2">The sequence shown here is derived from an EMBL/GenBank/DDBJ whole genome shotgun (WGS) entry which is preliminary data.</text>
</comment>
<feature type="transmembrane region" description="Helical" evidence="1">
    <location>
        <begin position="78"/>
        <end position="111"/>
    </location>
</feature>
<name>A0AB73HGL7_PEDPE</name>
<keyword evidence="1" id="KW-1133">Transmembrane helix</keyword>
<feature type="transmembrane region" description="Helical" evidence="1">
    <location>
        <begin position="238"/>
        <end position="255"/>
    </location>
</feature>
<sequence>MIENRENLKNYFKRNSNVKTMLFTMGYIIWLFSYLIVRLQQFETSYSPIIKIAKCMGLAIAFLVICIDLKNYFSIKNFIIGILLLVFIFVNNGFLGGVSVWWQLCIFIFAAKRINFKFFLKAVLIFLCLYYGGTILLSQFGIIANNATYRATNVRDSLGFGWSTWPVHGFLYIVSIYSILRNKNIRIIEIILLEFINMYLYMYTNTRSPMILITLCLCFIVMYKYMRIDIMKIKFFRIAYLWIAPILTLIIYWISKNYSTYAHWDSFLSGRLLLGFSSLQQFGVHLFGQPILFNTNRDVIGTKYLFVDSSFLQYMIRFGIVSLVILLVITILFQKRLLKTGNTILMVSFTLVLVNGFLDPEYIEPYYNVFLILFAALFNSEGLNGLEDIDKEVRSNSSF</sequence>
<dbReference type="AlphaFoldDB" id="A0AB73HGL7"/>
<evidence type="ECO:0000313" key="2">
    <source>
        <dbReference type="EMBL" id="MBF7115608.1"/>
    </source>
</evidence>
<dbReference type="RefSeq" id="WP_195749977.1">
    <property type="nucleotide sequence ID" value="NZ_JADOFP010000008.1"/>
</dbReference>
<organism evidence="2 3">
    <name type="scientific">Pediococcus pentosaceus</name>
    <dbReference type="NCBI Taxonomy" id="1255"/>
    <lineage>
        <taxon>Bacteria</taxon>
        <taxon>Bacillati</taxon>
        <taxon>Bacillota</taxon>
        <taxon>Bacilli</taxon>
        <taxon>Lactobacillales</taxon>
        <taxon>Lactobacillaceae</taxon>
        <taxon>Pediococcus</taxon>
    </lineage>
</organism>